<dbReference type="InterPro" id="IPR000192">
    <property type="entry name" value="Aminotrans_V_dom"/>
</dbReference>
<name>A0A3T1CEA6_9SPHN</name>
<organism evidence="3 4">
    <name type="scientific">Qipengyuania flava</name>
    <dbReference type="NCBI Taxonomy" id="192812"/>
    <lineage>
        <taxon>Bacteria</taxon>
        <taxon>Pseudomonadati</taxon>
        <taxon>Pseudomonadota</taxon>
        <taxon>Alphaproteobacteria</taxon>
        <taxon>Sphingomonadales</taxon>
        <taxon>Erythrobacteraceae</taxon>
        <taxon>Qipengyuania</taxon>
    </lineage>
</organism>
<proteinExistence type="predicted"/>
<evidence type="ECO:0000256" key="1">
    <source>
        <dbReference type="ARBA" id="ARBA00022898"/>
    </source>
</evidence>
<dbReference type="PANTHER" id="PTHR43586:SF15">
    <property type="entry name" value="BLR3095 PROTEIN"/>
    <property type="match status" value="1"/>
</dbReference>
<dbReference type="InterPro" id="IPR015422">
    <property type="entry name" value="PyrdxlP-dep_Trfase_small"/>
</dbReference>
<sequence length="382" mass="40491">MAETVIASQAHRFSIPESVHYLNCAYMAPLADTVSAAMVEGAGLKKHPWGFRPADFFTLSEDFRSAAAEVAGVSAECVAIVPSVSYALATAAANLPLARGEHIVTLADQFPSNVYAWRELAAREGGEVVAVERPSQDDWTGAVLEAIDERTAIAALPHNHWADGRVVDLVAVGERCRAVGAALVLDLTQSLGAAPLDLAAVRPDFAVAACYKWMMGPYGIGMLYVDSRHHGGTPLEHNWINRAGSEDFARLVDYREDFQPGARRFDMGEKSNPPLLMGASAACAFLLEFGVDAIARTMAARTQAIADAADGLGLTSAPIGTRAPHFLALEFPGGVPEGLTERLAAAQVHVSLRGSSLRVTPHLYNTDADTDALIATLGSCLA</sequence>
<dbReference type="Pfam" id="PF00266">
    <property type="entry name" value="Aminotran_5"/>
    <property type="match status" value="1"/>
</dbReference>
<evidence type="ECO:0000313" key="3">
    <source>
        <dbReference type="EMBL" id="BBI19305.1"/>
    </source>
</evidence>
<evidence type="ECO:0000259" key="2">
    <source>
        <dbReference type="Pfam" id="PF00266"/>
    </source>
</evidence>
<feature type="domain" description="Aminotransferase class V" evidence="2">
    <location>
        <begin position="58"/>
        <end position="354"/>
    </location>
</feature>
<accession>A0A3T1CEA6</accession>
<keyword evidence="3" id="KW-0808">Transferase</keyword>
<evidence type="ECO:0000313" key="4">
    <source>
        <dbReference type="Proteomes" id="UP000290057"/>
    </source>
</evidence>
<reference evidence="3 4" key="1">
    <citation type="submission" date="2019-01" db="EMBL/GenBank/DDBJ databases">
        <title>Complete genome sequence of Erythrobacter flavus KJ5.</title>
        <authorList>
            <person name="Kanesaki Y."/>
            <person name="Brotosudarmo T."/>
            <person name="Moriuchi R."/>
            <person name="Awai K."/>
        </authorList>
    </citation>
    <scope>NUCLEOTIDE SEQUENCE [LARGE SCALE GENOMIC DNA]</scope>
    <source>
        <strain evidence="3 4">KJ5</strain>
    </source>
</reference>
<dbReference type="RefSeq" id="WP_232036712.1">
    <property type="nucleotide sequence ID" value="NZ_AP019389.1"/>
</dbReference>
<dbReference type="AlphaFoldDB" id="A0A3T1CEA6"/>
<dbReference type="EMBL" id="AP019389">
    <property type="protein sequence ID" value="BBI19305.1"/>
    <property type="molecule type" value="Genomic_DNA"/>
</dbReference>
<dbReference type="InterPro" id="IPR015424">
    <property type="entry name" value="PyrdxlP-dep_Trfase"/>
</dbReference>
<keyword evidence="3" id="KW-0032">Aminotransferase</keyword>
<dbReference type="GO" id="GO:0008483">
    <property type="term" value="F:transaminase activity"/>
    <property type="evidence" value="ECO:0007669"/>
    <property type="project" value="UniProtKB-KW"/>
</dbReference>
<dbReference type="InterPro" id="IPR015421">
    <property type="entry name" value="PyrdxlP-dep_Trfase_major"/>
</dbReference>
<keyword evidence="4" id="KW-1185">Reference proteome</keyword>
<keyword evidence="1" id="KW-0663">Pyridoxal phosphate</keyword>
<dbReference type="Gene3D" id="3.90.1150.10">
    <property type="entry name" value="Aspartate Aminotransferase, domain 1"/>
    <property type="match status" value="1"/>
</dbReference>
<protein>
    <submittedName>
        <fullName evidence="3">Aminotransferase</fullName>
    </submittedName>
</protein>
<gene>
    <name evidence="3" type="ORF">EKJ_01520</name>
</gene>
<dbReference type="SUPFAM" id="SSF53383">
    <property type="entry name" value="PLP-dependent transferases"/>
    <property type="match status" value="1"/>
</dbReference>
<dbReference type="Proteomes" id="UP000290057">
    <property type="component" value="Chromosome"/>
</dbReference>
<dbReference type="PANTHER" id="PTHR43586">
    <property type="entry name" value="CYSTEINE DESULFURASE"/>
    <property type="match status" value="1"/>
</dbReference>
<dbReference type="Gene3D" id="3.40.640.10">
    <property type="entry name" value="Type I PLP-dependent aspartate aminotransferase-like (Major domain)"/>
    <property type="match status" value="1"/>
</dbReference>